<gene>
    <name evidence="2" type="ORF">RM520_07350</name>
</gene>
<dbReference type="SUPFAM" id="SSF109604">
    <property type="entry name" value="HD-domain/PDEase-like"/>
    <property type="match status" value="1"/>
</dbReference>
<dbReference type="RefSeq" id="WP_311387515.1">
    <property type="nucleotide sequence ID" value="NZ_JAVRHU010000002.1"/>
</dbReference>
<dbReference type="SMART" id="SM00471">
    <property type="entry name" value="HDc"/>
    <property type="match status" value="1"/>
</dbReference>
<dbReference type="InterPro" id="IPR006674">
    <property type="entry name" value="HD_domain"/>
</dbReference>
<dbReference type="CDD" id="cd00077">
    <property type="entry name" value="HDc"/>
    <property type="match status" value="1"/>
</dbReference>
<dbReference type="Gene3D" id="1.10.3210.10">
    <property type="entry name" value="Hypothetical protein af1432"/>
    <property type="match status" value="1"/>
</dbReference>
<name>A0ABU3BH17_9FLAO</name>
<organism evidence="2 3">
    <name type="scientific">Croceitalea vernalis</name>
    <dbReference type="NCBI Taxonomy" id="3075599"/>
    <lineage>
        <taxon>Bacteria</taxon>
        <taxon>Pseudomonadati</taxon>
        <taxon>Bacteroidota</taxon>
        <taxon>Flavobacteriia</taxon>
        <taxon>Flavobacteriales</taxon>
        <taxon>Flavobacteriaceae</taxon>
        <taxon>Croceitalea</taxon>
    </lineage>
</organism>
<dbReference type="PANTHER" id="PTHR11373:SF4">
    <property type="entry name" value="DEOXYNUCLEOSIDE TRIPHOSPHATE TRIPHOSPHOHYDROLASE SAMHD1"/>
    <property type="match status" value="1"/>
</dbReference>
<reference evidence="2 3" key="1">
    <citation type="submission" date="2023-09" db="EMBL/GenBank/DDBJ databases">
        <authorList>
            <person name="Rey-Velasco X."/>
        </authorList>
    </citation>
    <scope>NUCLEOTIDE SEQUENCE [LARGE SCALE GENOMIC DNA]</scope>
    <source>
        <strain evidence="2 3">P007</strain>
    </source>
</reference>
<dbReference type="Proteomes" id="UP001250662">
    <property type="component" value="Unassembled WGS sequence"/>
</dbReference>
<accession>A0ABU3BH17</accession>
<evidence type="ECO:0000313" key="2">
    <source>
        <dbReference type="EMBL" id="MDT0621434.1"/>
    </source>
</evidence>
<dbReference type="InterPro" id="IPR045509">
    <property type="entry name" value="HD_assoc_2"/>
</dbReference>
<dbReference type="Pfam" id="PF19276">
    <property type="entry name" value="HD_assoc_2"/>
    <property type="match status" value="1"/>
</dbReference>
<evidence type="ECO:0000313" key="3">
    <source>
        <dbReference type="Proteomes" id="UP001250662"/>
    </source>
</evidence>
<dbReference type="InterPro" id="IPR003607">
    <property type="entry name" value="HD/PDEase_dom"/>
</dbReference>
<proteinExistence type="predicted"/>
<dbReference type="EMBL" id="JAVRHU010000002">
    <property type="protein sequence ID" value="MDT0621434.1"/>
    <property type="molecule type" value="Genomic_DNA"/>
</dbReference>
<comment type="caution">
    <text evidence="2">The sequence shown here is derived from an EMBL/GenBank/DDBJ whole genome shotgun (WGS) entry which is preliminary data.</text>
</comment>
<keyword evidence="3" id="KW-1185">Reference proteome</keyword>
<feature type="domain" description="HD/PDEase" evidence="1">
    <location>
        <begin position="53"/>
        <end position="178"/>
    </location>
</feature>
<dbReference type="Pfam" id="PF01966">
    <property type="entry name" value="HD"/>
    <property type="match status" value="1"/>
</dbReference>
<dbReference type="PANTHER" id="PTHR11373">
    <property type="entry name" value="DEOXYNUCLEOSIDE TRIPHOSPHATE TRIPHOSPHOHYDROLASE"/>
    <property type="match status" value="1"/>
</dbReference>
<evidence type="ECO:0000259" key="1">
    <source>
        <dbReference type="SMART" id="SM00471"/>
    </source>
</evidence>
<protein>
    <submittedName>
        <fullName evidence="2">HD domain-containing protein</fullName>
    </submittedName>
</protein>
<dbReference type="InterPro" id="IPR050135">
    <property type="entry name" value="dGTPase-like"/>
</dbReference>
<sequence length="408" mass="47258">MAQRNKLKIFNDPIYGFIGTPNELIFNLIADPYFQRLRRISQMGLSFLVYPGAHHTRFHHALGSMHLMVQAIRVLKFKKVLLTEDEENGLLVAILLHDIGHGPFSHALEYNLVGGIDHETISLRFMEQLNRKYEGALSTAIKIFKGEHPRKFLNQLVSSQLDMDRLDYLKRDSFYTGVTEGNISSERMITMLNVFEGELVVEEKGIYSVEKFLMARRFMYWQVYLHKTGLVAEQLLIKLMNRARLLVQDGSVLECSNALVYFLKRNENESFDDNTLTQFSMLDDVDVLSALKSWQFHSDFILSKISSMLLDRNLLEIKIKNKAIDPERVAEKRSWVKTNYGLQDAELDYFVFSGEISNMAYNEKRQNINILRKNEKLTDVAKASDHLSLKALSKKVTKYYVCYPKESV</sequence>